<evidence type="ECO:0000313" key="1">
    <source>
        <dbReference type="EMBL" id="KAH7833290.1"/>
    </source>
</evidence>
<comment type="caution">
    <text evidence="1">The sequence shown here is derived from an EMBL/GenBank/DDBJ whole genome shotgun (WGS) entry which is preliminary data.</text>
</comment>
<keyword evidence="2" id="KW-1185">Reference proteome</keyword>
<organism evidence="1 2">
    <name type="scientific">Vaccinium darrowii</name>
    <dbReference type="NCBI Taxonomy" id="229202"/>
    <lineage>
        <taxon>Eukaryota</taxon>
        <taxon>Viridiplantae</taxon>
        <taxon>Streptophyta</taxon>
        <taxon>Embryophyta</taxon>
        <taxon>Tracheophyta</taxon>
        <taxon>Spermatophyta</taxon>
        <taxon>Magnoliopsida</taxon>
        <taxon>eudicotyledons</taxon>
        <taxon>Gunneridae</taxon>
        <taxon>Pentapetalae</taxon>
        <taxon>asterids</taxon>
        <taxon>Ericales</taxon>
        <taxon>Ericaceae</taxon>
        <taxon>Vaccinioideae</taxon>
        <taxon>Vaccinieae</taxon>
        <taxon>Vaccinium</taxon>
    </lineage>
</organism>
<accession>A0ACB7WXN4</accession>
<evidence type="ECO:0000313" key="2">
    <source>
        <dbReference type="Proteomes" id="UP000828048"/>
    </source>
</evidence>
<dbReference type="EMBL" id="CM037152">
    <property type="protein sequence ID" value="KAH7833290.1"/>
    <property type="molecule type" value="Genomic_DNA"/>
</dbReference>
<protein>
    <submittedName>
        <fullName evidence="1">Uncharacterized protein</fullName>
    </submittedName>
</protein>
<reference evidence="1 2" key="1">
    <citation type="journal article" date="2021" name="Hortic Res">
        <title>High-quality reference genome and annotation aids understanding of berry development for evergreen blueberry (Vaccinium darrowii).</title>
        <authorList>
            <person name="Yu J."/>
            <person name="Hulse-Kemp A.M."/>
            <person name="Babiker E."/>
            <person name="Staton M."/>
        </authorList>
    </citation>
    <scope>NUCLEOTIDE SEQUENCE [LARGE SCALE GENOMIC DNA]</scope>
    <source>
        <strain evidence="2">cv. NJ 8807/NJ 8810</strain>
        <tissue evidence="1">Young leaf</tissue>
    </source>
</reference>
<name>A0ACB7WXN4_9ERIC</name>
<gene>
    <name evidence="1" type="ORF">Vadar_004842</name>
</gene>
<sequence>MKRPSTNTTVKNALGKEIRRLTKTSHWCRRQFSAAVAPLVDMLRYGSVEANEAALFSLLNLAVKDEVEVCGQ</sequence>
<proteinExistence type="predicted"/>
<dbReference type="Proteomes" id="UP000828048">
    <property type="component" value="Chromosome 2"/>
</dbReference>